<evidence type="ECO:0000256" key="2">
    <source>
        <dbReference type="ARBA" id="ARBA00023015"/>
    </source>
</evidence>
<name>A0A1C0A8W2_9FIRM</name>
<keyword evidence="2" id="KW-0805">Transcription regulation</keyword>
<keyword evidence="3" id="KW-0238">DNA-binding</keyword>
<dbReference type="InterPro" id="IPR036388">
    <property type="entry name" value="WH-like_DNA-bd_sf"/>
</dbReference>
<keyword evidence="4" id="KW-0804">Transcription</keyword>
<dbReference type="InterPro" id="IPR000524">
    <property type="entry name" value="Tscrpt_reg_HTH_GntR"/>
</dbReference>
<dbReference type="FunFam" id="3.40.1410.10:FF:000008">
    <property type="entry name" value="Transcriptional regulator, GntR family"/>
    <property type="match status" value="1"/>
</dbReference>
<dbReference type="InterPro" id="IPR050679">
    <property type="entry name" value="Bact_HTH_transcr_reg"/>
</dbReference>
<reference evidence="7 8" key="2">
    <citation type="submission" date="2016-08" db="EMBL/GenBank/DDBJ databases">
        <title>Orenia metallireducens sp. nov. strain Z6, a Novel Metal-reducing Firmicute from the Deep Subsurface.</title>
        <authorList>
            <person name="Maxim B.I."/>
            <person name="Kenneth K."/>
            <person name="Flynn T.M."/>
            <person name="Oloughlin E.J."/>
            <person name="Locke R.A."/>
            <person name="Weber J.R."/>
            <person name="Egan S.M."/>
            <person name="Mackie R.I."/>
            <person name="Cann I.K."/>
        </authorList>
    </citation>
    <scope>NUCLEOTIDE SEQUENCE [LARGE SCALE GENOMIC DNA]</scope>
    <source>
        <strain evidence="7 8">Z6</strain>
    </source>
</reference>
<feature type="domain" description="HTH gntR-type" evidence="6">
    <location>
        <begin position="2"/>
        <end position="70"/>
    </location>
</feature>
<dbReference type="Proteomes" id="UP000093514">
    <property type="component" value="Unassembled WGS sequence"/>
</dbReference>
<dbReference type="PRINTS" id="PR00035">
    <property type="entry name" value="HTHGNTR"/>
</dbReference>
<dbReference type="OrthoDB" id="9816541at2"/>
<dbReference type="CDD" id="cd07377">
    <property type="entry name" value="WHTH_GntR"/>
    <property type="match status" value="1"/>
</dbReference>
<dbReference type="Pfam" id="PF00392">
    <property type="entry name" value="GntR"/>
    <property type="match status" value="1"/>
</dbReference>
<sequence length="237" mass="27474">MNNKYLKIYNELAKKIETGEIRPKSQLPSENQLSQEYDLSRGTVRKALNLLAQNGYIQKVQGKGSIVLDINKFDFPISGVVSFKELSQKLGQDSNTILLELDVMQGDKFLMEQLHLSEDDEVWKLIRVREIGGQKIILDKDYLKRDAVPLLTKEICEDSIYEYIEGELDLKISFAKKLISVEEPTKEDKENLDLDGYNVVVVVKSYVYLDDATLFQYTESRHRPDKFRFVDFARRSH</sequence>
<dbReference type="InterPro" id="IPR011663">
    <property type="entry name" value="UTRA"/>
</dbReference>
<proteinExistence type="predicted"/>
<dbReference type="GO" id="GO:0003700">
    <property type="term" value="F:DNA-binding transcription factor activity"/>
    <property type="evidence" value="ECO:0007669"/>
    <property type="project" value="UniProtKB-UniRule"/>
</dbReference>
<dbReference type="PANTHER" id="PTHR44846:SF12">
    <property type="entry name" value="HTH-TYPE TRANSCRIPTIONAL REGULATOR TRER"/>
    <property type="match status" value="1"/>
</dbReference>
<dbReference type="SMART" id="SM00345">
    <property type="entry name" value="HTH_GNTR"/>
    <property type="match status" value="1"/>
</dbReference>
<evidence type="ECO:0000259" key="6">
    <source>
        <dbReference type="PROSITE" id="PS50949"/>
    </source>
</evidence>
<organism evidence="7 8">
    <name type="scientific">Orenia metallireducens</name>
    <dbReference type="NCBI Taxonomy" id="1413210"/>
    <lineage>
        <taxon>Bacteria</taxon>
        <taxon>Bacillati</taxon>
        <taxon>Bacillota</taxon>
        <taxon>Clostridia</taxon>
        <taxon>Halanaerobiales</taxon>
        <taxon>Halobacteroidaceae</taxon>
        <taxon>Orenia</taxon>
    </lineage>
</organism>
<dbReference type="SUPFAM" id="SSF64288">
    <property type="entry name" value="Chorismate lyase-like"/>
    <property type="match status" value="1"/>
</dbReference>
<evidence type="ECO:0000256" key="1">
    <source>
        <dbReference type="ARBA" id="ARBA00022491"/>
    </source>
</evidence>
<keyword evidence="8" id="KW-1185">Reference proteome</keyword>
<keyword evidence="1" id="KW-0678">Repressor</keyword>
<dbReference type="NCBIfam" id="TIGR02404">
    <property type="entry name" value="trehalos_R_Bsub"/>
    <property type="match status" value="1"/>
</dbReference>
<evidence type="ECO:0000256" key="4">
    <source>
        <dbReference type="ARBA" id="ARBA00023163"/>
    </source>
</evidence>
<dbReference type="SUPFAM" id="SSF46785">
    <property type="entry name" value="Winged helix' DNA-binding domain"/>
    <property type="match status" value="1"/>
</dbReference>
<evidence type="ECO:0000256" key="3">
    <source>
        <dbReference type="ARBA" id="ARBA00023125"/>
    </source>
</evidence>
<reference evidence="8" key="1">
    <citation type="submission" date="2016-07" db="EMBL/GenBank/DDBJ databases">
        <authorList>
            <person name="Florea S."/>
            <person name="Webb J.S."/>
            <person name="Jaromczyk J."/>
            <person name="Schardl C.L."/>
        </authorList>
    </citation>
    <scope>NUCLEOTIDE SEQUENCE [LARGE SCALE GENOMIC DNA]</scope>
    <source>
        <strain evidence="8">Z6</strain>
    </source>
</reference>
<dbReference type="InterPro" id="IPR036390">
    <property type="entry name" value="WH_DNA-bd_sf"/>
</dbReference>
<dbReference type="RefSeq" id="WP_068718714.1">
    <property type="nucleotide sequence ID" value="NZ_LWDV01000009.1"/>
</dbReference>
<dbReference type="InterPro" id="IPR012770">
    <property type="entry name" value="TreR"/>
</dbReference>
<dbReference type="Gene3D" id="3.40.1410.10">
    <property type="entry name" value="Chorismate lyase-like"/>
    <property type="match status" value="1"/>
</dbReference>
<evidence type="ECO:0000313" key="8">
    <source>
        <dbReference type="Proteomes" id="UP000093514"/>
    </source>
</evidence>
<dbReference type="AlphaFoldDB" id="A0A1C0A8W2"/>
<evidence type="ECO:0000313" key="7">
    <source>
        <dbReference type="EMBL" id="OCL26661.1"/>
    </source>
</evidence>
<dbReference type="Gene3D" id="1.10.10.10">
    <property type="entry name" value="Winged helix-like DNA-binding domain superfamily/Winged helix DNA-binding domain"/>
    <property type="match status" value="1"/>
</dbReference>
<dbReference type="GO" id="GO:0045892">
    <property type="term" value="P:negative regulation of DNA-templated transcription"/>
    <property type="evidence" value="ECO:0007669"/>
    <property type="project" value="TreeGrafter"/>
</dbReference>
<dbReference type="SMART" id="SM00866">
    <property type="entry name" value="UTRA"/>
    <property type="match status" value="1"/>
</dbReference>
<dbReference type="GO" id="GO:0003677">
    <property type="term" value="F:DNA binding"/>
    <property type="evidence" value="ECO:0007669"/>
    <property type="project" value="UniProtKB-UniRule"/>
</dbReference>
<comment type="caution">
    <text evidence="7">The sequence shown here is derived from an EMBL/GenBank/DDBJ whole genome shotgun (WGS) entry which is preliminary data.</text>
</comment>
<protein>
    <recommendedName>
        <fullName evidence="5">Trehalose operon repressor</fullName>
    </recommendedName>
</protein>
<evidence type="ECO:0000256" key="5">
    <source>
        <dbReference type="NCBIfam" id="TIGR02404"/>
    </source>
</evidence>
<dbReference type="InterPro" id="IPR028978">
    <property type="entry name" value="Chorismate_lyase_/UTRA_dom_sf"/>
</dbReference>
<gene>
    <name evidence="7" type="ORF">U472_11835</name>
</gene>
<dbReference type="Pfam" id="PF07702">
    <property type="entry name" value="UTRA"/>
    <property type="match status" value="1"/>
</dbReference>
<dbReference type="PANTHER" id="PTHR44846">
    <property type="entry name" value="MANNOSYL-D-GLYCERATE TRANSPORT/METABOLISM SYSTEM REPRESSOR MNGR-RELATED"/>
    <property type="match status" value="1"/>
</dbReference>
<dbReference type="EMBL" id="LWDV01000009">
    <property type="protein sequence ID" value="OCL26661.1"/>
    <property type="molecule type" value="Genomic_DNA"/>
</dbReference>
<dbReference type="PROSITE" id="PS50949">
    <property type="entry name" value="HTH_GNTR"/>
    <property type="match status" value="1"/>
</dbReference>
<accession>A0A1C0A8W2</accession>